<dbReference type="InterPro" id="IPR055170">
    <property type="entry name" value="GFO_IDH_MocA-like_dom"/>
</dbReference>
<evidence type="ECO:0000259" key="4">
    <source>
        <dbReference type="Pfam" id="PF22725"/>
    </source>
</evidence>
<feature type="domain" description="GFO/IDH/MocA-like oxidoreductase" evidence="4">
    <location>
        <begin position="132"/>
        <end position="251"/>
    </location>
</feature>
<dbReference type="SUPFAM" id="SSF55347">
    <property type="entry name" value="Glyceraldehyde-3-phosphate dehydrogenase-like, C-terminal domain"/>
    <property type="match status" value="1"/>
</dbReference>
<dbReference type="EMBL" id="NMQW01000035">
    <property type="protein sequence ID" value="OXM84044.1"/>
    <property type="molecule type" value="Genomic_DNA"/>
</dbReference>
<dbReference type="Gene3D" id="3.30.360.10">
    <property type="entry name" value="Dihydrodipicolinate Reductase, domain 2"/>
    <property type="match status" value="1"/>
</dbReference>
<dbReference type="PANTHER" id="PTHR42840:SF3">
    <property type="entry name" value="BINDING ROSSMANN FOLD OXIDOREDUCTASE, PUTATIVE (AFU_ORTHOLOGUE AFUA_2G10240)-RELATED"/>
    <property type="match status" value="1"/>
</dbReference>
<dbReference type="NCBIfam" id="TIGR04380">
    <property type="entry name" value="myo_inos_iolG"/>
    <property type="match status" value="1"/>
</dbReference>
<gene>
    <name evidence="5" type="primary">iolG</name>
    <name evidence="5" type="ORF">CF651_22640</name>
</gene>
<dbReference type="Gene3D" id="3.40.50.720">
    <property type="entry name" value="NAD(P)-binding Rossmann-like Domain"/>
    <property type="match status" value="1"/>
</dbReference>
<proteinExistence type="inferred from homology"/>
<dbReference type="GO" id="GO:0000166">
    <property type="term" value="F:nucleotide binding"/>
    <property type="evidence" value="ECO:0007669"/>
    <property type="project" value="InterPro"/>
</dbReference>
<accession>A0A229UL65</accession>
<reference evidence="5 6" key="1">
    <citation type="submission" date="2017-07" db="EMBL/GenBank/DDBJ databases">
        <title>Genome sequencing and assembly of Paenibacillus rigui.</title>
        <authorList>
            <person name="Mayilraj S."/>
        </authorList>
    </citation>
    <scope>NUCLEOTIDE SEQUENCE [LARGE SCALE GENOMIC DNA]</scope>
    <source>
        <strain evidence="5 6">JCM 16352</strain>
    </source>
</reference>
<dbReference type="FunFam" id="3.30.360.10:FF:000023">
    <property type="entry name" value="Inositol 2-dehydrogenase"/>
    <property type="match status" value="1"/>
</dbReference>
<dbReference type="InterPro" id="IPR030827">
    <property type="entry name" value="Myo_inos_IolG"/>
</dbReference>
<dbReference type="GO" id="GO:0016491">
    <property type="term" value="F:oxidoreductase activity"/>
    <property type="evidence" value="ECO:0007669"/>
    <property type="project" value="UniProtKB-KW"/>
</dbReference>
<keyword evidence="2" id="KW-0560">Oxidoreductase</keyword>
<keyword evidence="6" id="KW-1185">Reference proteome</keyword>
<feature type="domain" description="Gfo/Idh/MocA-like oxidoreductase N-terminal" evidence="3">
    <location>
        <begin position="4"/>
        <end position="124"/>
    </location>
</feature>
<organism evidence="5 6">
    <name type="scientific">Paenibacillus rigui</name>
    <dbReference type="NCBI Taxonomy" id="554312"/>
    <lineage>
        <taxon>Bacteria</taxon>
        <taxon>Bacillati</taxon>
        <taxon>Bacillota</taxon>
        <taxon>Bacilli</taxon>
        <taxon>Bacillales</taxon>
        <taxon>Paenibacillaceae</taxon>
        <taxon>Paenibacillus</taxon>
    </lineage>
</organism>
<dbReference type="InterPro" id="IPR000683">
    <property type="entry name" value="Gfo/Idh/MocA-like_OxRdtase_N"/>
</dbReference>
<evidence type="ECO:0000256" key="2">
    <source>
        <dbReference type="ARBA" id="ARBA00023002"/>
    </source>
</evidence>
<dbReference type="AlphaFoldDB" id="A0A229UL65"/>
<sequence>MKAIKIGIIGAGRIGKIHADNLLRLPQTEIVAVSDLFAGPDLEAWAAQRGIGIVTKSSQDIIDNPDIDAIFICSSTDTHVPLIKQAALAGKHIFCEKPISMELAQTEGALDVVRQAGVKLQVGFNRRFDHNFKRVRECVLDGTIGDAHIVKITSRDPNPPHEDYIKVSGGIFMDMMIHDFDMARYLSGSEVEEVYAHGNVLINPVFAQHGDVDTAIVTLKFKNGALGVIDNSRQAVYGYDQRVEVFGSKGSSAATNDHPNTVEISTADSVRRDKPLHFFLERYNEAYIEETKMFIECILHDKPVPVDGYDGVQAERIALAAKLSSRLGRPVRLSELPELVRQSAQATTESA</sequence>
<dbReference type="OrthoDB" id="9815825at2"/>
<evidence type="ECO:0000313" key="6">
    <source>
        <dbReference type="Proteomes" id="UP000215509"/>
    </source>
</evidence>
<dbReference type="Pfam" id="PF01408">
    <property type="entry name" value="GFO_IDH_MocA"/>
    <property type="match status" value="1"/>
</dbReference>
<dbReference type="Pfam" id="PF22725">
    <property type="entry name" value="GFO_IDH_MocA_C3"/>
    <property type="match status" value="1"/>
</dbReference>
<evidence type="ECO:0000256" key="1">
    <source>
        <dbReference type="ARBA" id="ARBA00010928"/>
    </source>
</evidence>
<dbReference type="InterPro" id="IPR036291">
    <property type="entry name" value="NAD(P)-bd_dom_sf"/>
</dbReference>
<evidence type="ECO:0000313" key="5">
    <source>
        <dbReference type="EMBL" id="OXM84044.1"/>
    </source>
</evidence>
<comment type="caution">
    <text evidence="5">The sequence shown here is derived from an EMBL/GenBank/DDBJ whole genome shotgun (WGS) entry which is preliminary data.</text>
</comment>
<dbReference type="PANTHER" id="PTHR42840">
    <property type="entry name" value="NAD(P)-BINDING ROSSMANN-FOLD SUPERFAMILY PROTEIN-RELATED"/>
    <property type="match status" value="1"/>
</dbReference>
<protein>
    <submittedName>
        <fullName evidence="5">Inositol 2-dehydrogenase</fullName>
    </submittedName>
</protein>
<comment type="similarity">
    <text evidence="1">Belongs to the Gfo/Idh/MocA family.</text>
</comment>
<dbReference type="Proteomes" id="UP000215509">
    <property type="component" value="Unassembled WGS sequence"/>
</dbReference>
<name>A0A229UL65_9BACL</name>
<dbReference type="RefSeq" id="WP_094017153.1">
    <property type="nucleotide sequence ID" value="NZ_NMQW01000035.1"/>
</dbReference>
<dbReference type="SUPFAM" id="SSF51735">
    <property type="entry name" value="NAD(P)-binding Rossmann-fold domains"/>
    <property type="match status" value="1"/>
</dbReference>
<evidence type="ECO:0000259" key="3">
    <source>
        <dbReference type="Pfam" id="PF01408"/>
    </source>
</evidence>